<dbReference type="InterPro" id="IPR050062">
    <property type="entry name" value="Pro-tRNA_synthetase"/>
</dbReference>
<feature type="compositionally biased region" description="Polar residues" evidence="10">
    <location>
        <begin position="645"/>
        <end position="659"/>
    </location>
</feature>
<evidence type="ECO:0000313" key="13">
    <source>
        <dbReference type="EMBL" id="SPQ99769.1"/>
    </source>
</evidence>
<dbReference type="PANTHER" id="PTHR42753">
    <property type="entry name" value="MITOCHONDRIAL RIBOSOME PROTEIN L39/PROLYL-TRNA LIGASE FAMILY MEMBER"/>
    <property type="match status" value="1"/>
</dbReference>
<reference evidence="13 15" key="2">
    <citation type="submission" date="2018-03" db="EMBL/GenBank/DDBJ databases">
        <authorList>
            <person name="Fogelqvist J."/>
        </authorList>
    </citation>
    <scope>NUCLEOTIDE SEQUENCE [LARGE SCALE GENOMIC DNA]</scope>
</reference>
<dbReference type="OrthoDB" id="10267474at2759"/>
<evidence type="ECO:0000256" key="6">
    <source>
        <dbReference type="ARBA" id="ARBA00023146"/>
    </source>
</evidence>
<dbReference type="InterPro" id="IPR045864">
    <property type="entry name" value="aa-tRNA-synth_II/BPL/LPL"/>
</dbReference>
<organism evidence="12 14">
    <name type="scientific">Plasmodiophora brassicae</name>
    <name type="common">Clubroot disease agent</name>
    <dbReference type="NCBI Taxonomy" id="37360"/>
    <lineage>
        <taxon>Eukaryota</taxon>
        <taxon>Sar</taxon>
        <taxon>Rhizaria</taxon>
        <taxon>Endomyxa</taxon>
        <taxon>Phytomyxea</taxon>
        <taxon>Plasmodiophorida</taxon>
        <taxon>Plasmodiophoridae</taxon>
        <taxon>Plasmodiophora</taxon>
    </lineage>
</organism>
<dbReference type="SUPFAM" id="SSF55681">
    <property type="entry name" value="Class II aaRS and biotin synthetases"/>
    <property type="match status" value="1"/>
</dbReference>
<dbReference type="InterPro" id="IPR036621">
    <property type="entry name" value="Anticodon-bd_dom_sf"/>
</dbReference>
<proteinExistence type="predicted"/>
<dbReference type="GO" id="GO:0005524">
    <property type="term" value="F:ATP binding"/>
    <property type="evidence" value="ECO:0007669"/>
    <property type="project" value="UniProtKB-KW"/>
</dbReference>
<dbReference type="NCBIfam" id="TIGR00409">
    <property type="entry name" value="proS_fam_II"/>
    <property type="match status" value="1"/>
</dbReference>
<evidence type="ECO:0000256" key="5">
    <source>
        <dbReference type="ARBA" id="ARBA00022917"/>
    </source>
</evidence>
<dbReference type="InterPro" id="IPR002316">
    <property type="entry name" value="Pro-tRNA-ligase_IIa"/>
</dbReference>
<dbReference type="PROSITE" id="PS50862">
    <property type="entry name" value="AA_TRNA_LIGASE_II"/>
    <property type="match status" value="1"/>
</dbReference>
<dbReference type="Pfam" id="PF03129">
    <property type="entry name" value="HGTP_anticodon"/>
    <property type="match status" value="1"/>
</dbReference>
<dbReference type="Proteomes" id="UP000290189">
    <property type="component" value="Unassembled WGS sequence"/>
</dbReference>
<dbReference type="Gene3D" id="3.30.930.10">
    <property type="entry name" value="Bira Bifunctional Protein, Domain 2"/>
    <property type="match status" value="2"/>
</dbReference>
<protein>
    <recommendedName>
        <fullName evidence="9">Probable proline--tRNA ligase, mitochondrial</fullName>
        <ecNumber evidence="1">6.1.1.15</ecNumber>
    </recommendedName>
    <alternativeName>
        <fullName evidence="7">Prolyl-tRNA synthetase</fullName>
    </alternativeName>
</protein>
<accession>A0A0G4J8C3</accession>
<comment type="catalytic activity">
    <reaction evidence="8">
        <text>tRNA(Pro) + L-proline + ATP = L-prolyl-tRNA(Pro) + AMP + diphosphate</text>
        <dbReference type="Rhea" id="RHEA:14305"/>
        <dbReference type="Rhea" id="RHEA-COMP:9700"/>
        <dbReference type="Rhea" id="RHEA-COMP:9702"/>
        <dbReference type="ChEBI" id="CHEBI:30616"/>
        <dbReference type="ChEBI" id="CHEBI:33019"/>
        <dbReference type="ChEBI" id="CHEBI:60039"/>
        <dbReference type="ChEBI" id="CHEBI:78442"/>
        <dbReference type="ChEBI" id="CHEBI:78532"/>
        <dbReference type="ChEBI" id="CHEBI:456215"/>
        <dbReference type="EC" id="6.1.1.15"/>
    </reaction>
</comment>
<dbReference type="Pfam" id="PF00587">
    <property type="entry name" value="tRNA-synt_2b"/>
    <property type="match status" value="1"/>
</dbReference>
<evidence type="ECO:0000256" key="8">
    <source>
        <dbReference type="ARBA" id="ARBA00047671"/>
    </source>
</evidence>
<dbReference type="OMA" id="NCDYAAN"/>
<dbReference type="Proteomes" id="UP000039324">
    <property type="component" value="Unassembled WGS sequence"/>
</dbReference>
<dbReference type="FunFam" id="3.30.930.10:FF:000042">
    <property type="entry name" value="probable proline--tRNA ligase, mitochondrial"/>
    <property type="match status" value="1"/>
</dbReference>
<sequence length="659" mass="72116">MGGMRPDSAPMTPAHRCARHDSTHRLTSVLVGARTQTHCAPRDNCCRNTRTTSAAVRPSSSVSGCALSANCRCRYGFAQRPRQVTGRGTVGVAAGCSNDAVAVMVRTAVRRGVRHVATSACVRPRLSMSSLFAPMQKELPADAVLPGHQLLIRAGFIRKMESGIYTLLPLAMRTLSKMKAIIKDELDGIGAQQIHIPLISGSDVWKKTGRWSLMGKEMFKLSDRKGGSFCLAPTCEEAITTLVGAEVSSYRQLPLRLYQINPKFRDEKRPRFGLLRCREFIMKDMYTFDDTPEESVETYEAVGAAYDRIFARMGIPVQKVIADTGAIGGNLSHEYHILSPSGEDRLFTCPKCGYAANAERAVSGLPVEVSPNMKRFNFTSDDPDYCRIVAIVPEGREVNPLLVQRLLGGIEVRPDDAEVTIPTVILLDPACHETGDEFDSDFDVKTIEGSIKEVVSGDACSKCAHGRLAETRGIEIGHIFHLGTKYSVQLSALFRDQLGDDLPFNMGCYGIGLTRILQAVVEASATEESLKKGIRWPLPIAPYKVAILAAGTNLQLDAAQATYDRLQMLPELRGEVVLDDRPLIQIGRKFKEVDLVGFPFVVVVGRESSRGILEVQHLGQTCRVPFEHVPEHILKRMAAAAKPTPSRSLTSTAEPQAVA</sequence>
<evidence type="ECO:0000259" key="11">
    <source>
        <dbReference type="PROSITE" id="PS50862"/>
    </source>
</evidence>
<feature type="region of interest" description="Disordered" evidence="10">
    <location>
        <begin position="639"/>
        <end position="659"/>
    </location>
</feature>
<keyword evidence="13" id="KW-0496">Mitochondrion</keyword>
<evidence type="ECO:0000256" key="7">
    <source>
        <dbReference type="ARBA" id="ARBA00029731"/>
    </source>
</evidence>
<keyword evidence="3" id="KW-0547">Nucleotide-binding</keyword>
<evidence type="ECO:0000313" key="15">
    <source>
        <dbReference type="Proteomes" id="UP000290189"/>
    </source>
</evidence>
<evidence type="ECO:0000313" key="14">
    <source>
        <dbReference type="Proteomes" id="UP000039324"/>
    </source>
</evidence>
<dbReference type="EC" id="6.1.1.15" evidence="1"/>
<dbReference type="CDD" id="cd00779">
    <property type="entry name" value="ProRS_core_prok"/>
    <property type="match status" value="1"/>
</dbReference>
<gene>
    <name evidence="12" type="ORF">PBRA_003421</name>
    <name evidence="13" type="ORF">PLBR_LOCUS6984</name>
</gene>
<evidence type="ECO:0000313" key="12">
    <source>
        <dbReference type="EMBL" id="CEP03815.1"/>
    </source>
</evidence>
<evidence type="ECO:0000256" key="3">
    <source>
        <dbReference type="ARBA" id="ARBA00022741"/>
    </source>
</evidence>
<keyword evidence="14" id="KW-1185">Reference proteome</keyword>
<keyword evidence="6" id="KW-0030">Aminoacyl-tRNA synthetase</keyword>
<dbReference type="InterPro" id="IPR033730">
    <property type="entry name" value="ProRS_core_prok"/>
</dbReference>
<dbReference type="GO" id="GO:0005739">
    <property type="term" value="C:mitochondrion"/>
    <property type="evidence" value="ECO:0007669"/>
    <property type="project" value="TreeGrafter"/>
</dbReference>
<reference evidence="12 14" key="1">
    <citation type="submission" date="2015-02" db="EMBL/GenBank/DDBJ databases">
        <authorList>
            <person name="Chooi Y.-H."/>
        </authorList>
    </citation>
    <scope>NUCLEOTIDE SEQUENCE [LARGE SCALE GENOMIC DNA]</scope>
    <source>
        <strain evidence="12">E3</strain>
    </source>
</reference>
<feature type="domain" description="Aminoacyl-transfer RNA synthetases class-II family profile" evidence="11">
    <location>
        <begin position="163"/>
        <end position="570"/>
    </location>
</feature>
<dbReference type="Gene3D" id="3.40.50.800">
    <property type="entry name" value="Anticodon-binding domain"/>
    <property type="match status" value="1"/>
</dbReference>
<dbReference type="EMBL" id="CDSF01000155">
    <property type="protein sequence ID" value="CEP03815.1"/>
    <property type="molecule type" value="Genomic_DNA"/>
</dbReference>
<dbReference type="GO" id="GO:0004827">
    <property type="term" value="F:proline-tRNA ligase activity"/>
    <property type="evidence" value="ECO:0007669"/>
    <property type="project" value="UniProtKB-EC"/>
</dbReference>
<evidence type="ECO:0000256" key="2">
    <source>
        <dbReference type="ARBA" id="ARBA00022598"/>
    </source>
</evidence>
<dbReference type="EMBL" id="OVEO01000012">
    <property type="protein sequence ID" value="SPQ99769.1"/>
    <property type="molecule type" value="Genomic_DNA"/>
</dbReference>
<dbReference type="PRINTS" id="PR01046">
    <property type="entry name" value="TRNASYNTHPRO"/>
</dbReference>
<geneLocation type="mitochondrion" evidence="13"/>
<dbReference type="InterPro" id="IPR002314">
    <property type="entry name" value="aa-tRNA-synt_IIb"/>
</dbReference>
<evidence type="ECO:0000256" key="1">
    <source>
        <dbReference type="ARBA" id="ARBA00012831"/>
    </source>
</evidence>
<evidence type="ECO:0000256" key="4">
    <source>
        <dbReference type="ARBA" id="ARBA00022840"/>
    </source>
</evidence>
<evidence type="ECO:0000256" key="10">
    <source>
        <dbReference type="SAM" id="MobiDB-lite"/>
    </source>
</evidence>
<dbReference type="PANTHER" id="PTHR42753:SF2">
    <property type="entry name" value="PROLINE--TRNA LIGASE"/>
    <property type="match status" value="1"/>
</dbReference>
<dbReference type="InterPro" id="IPR004154">
    <property type="entry name" value="Anticodon-bd"/>
</dbReference>
<evidence type="ECO:0000256" key="9">
    <source>
        <dbReference type="ARBA" id="ARBA00071545"/>
    </source>
</evidence>
<dbReference type="InterPro" id="IPR004500">
    <property type="entry name" value="Pro-tRNA-synth_IIa_bac-type"/>
</dbReference>
<dbReference type="InterPro" id="IPR006195">
    <property type="entry name" value="aa-tRNA-synth_II"/>
</dbReference>
<dbReference type="SUPFAM" id="SSF52954">
    <property type="entry name" value="Class II aaRS ABD-related"/>
    <property type="match status" value="1"/>
</dbReference>
<dbReference type="GO" id="GO:0006433">
    <property type="term" value="P:prolyl-tRNA aminoacylation"/>
    <property type="evidence" value="ECO:0007669"/>
    <property type="project" value="InterPro"/>
</dbReference>
<dbReference type="STRING" id="37360.A0A0G4J8C3"/>
<keyword evidence="5" id="KW-0648">Protein biosynthesis</keyword>
<name>A0A0G4J8C3_PLABS</name>
<dbReference type="AlphaFoldDB" id="A0A0G4J8C3"/>
<keyword evidence="2" id="KW-0436">Ligase</keyword>
<keyword evidence="4" id="KW-0067">ATP-binding</keyword>